<dbReference type="SUPFAM" id="SSF51621">
    <property type="entry name" value="Phosphoenolpyruvate/pyruvate domain"/>
    <property type="match status" value="1"/>
</dbReference>
<proteinExistence type="inferred from homology"/>
<keyword evidence="2" id="KW-0479">Metal-binding</keyword>
<dbReference type="GO" id="GO:0046872">
    <property type="term" value="F:metal ion binding"/>
    <property type="evidence" value="ECO:0007669"/>
    <property type="project" value="UniProtKB-KW"/>
</dbReference>
<comment type="similarity">
    <text evidence="1">Belongs to the HpcH/HpaI aldolase family.</text>
</comment>
<dbReference type="OrthoDB" id="86160at2"/>
<gene>
    <name evidence="5" type="ORF">DQG23_30820</name>
</gene>
<keyword evidence="3" id="KW-0456">Lyase</keyword>
<dbReference type="InterPro" id="IPR040442">
    <property type="entry name" value="Pyrv_kinase-like_dom_sf"/>
</dbReference>
<evidence type="ECO:0000313" key="5">
    <source>
        <dbReference type="EMBL" id="RAV14827.1"/>
    </source>
</evidence>
<dbReference type="Proteomes" id="UP000250369">
    <property type="component" value="Unassembled WGS sequence"/>
</dbReference>
<evidence type="ECO:0000259" key="4">
    <source>
        <dbReference type="Pfam" id="PF03328"/>
    </source>
</evidence>
<evidence type="ECO:0000256" key="2">
    <source>
        <dbReference type="ARBA" id="ARBA00022723"/>
    </source>
</evidence>
<protein>
    <submittedName>
        <fullName evidence="5">Aldolase</fullName>
    </submittedName>
</protein>
<dbReference type="EMBL" id="QMFB01000025">
    <property type="protein sequence ID" value="RAV14827.1"/>
    <property type="molecule type" value="Genomic_DNA"/>
</dbReference>
<name>A0A329MCP3_9BACL</name>
<dbReference type="PANTHER" id="PTHR30502:SF0">
    <property type="entry name" value="PHOSPHOENOLPYRUVATE CARBOXYLASE FAMILY PROTEIN"/>
    <property type="match status" value="1"/>
</dbReference>
<keyword evidence="6" id="KW-1185">Reference proteome</keyword>
<dbReference type="GO" id="GO:0016832">
    <property type="term" value="F:aldehyde-lyase activity"/>
    <property type="evidence" value="ECO:0007669"/>
    <property type="project" value="TreeGrafter"/>
</dbReference>
<dbReference type="InterPro" id="IPR005000">
    <property type="entry name" value="Aldolase/citrate-lyase_domain"/>
</dbReference>
<evidence type="ECO:0000256" key="3">
    <source>
        <dbReference type="ARBA" id="ARBA00023239"/>
    </source>
</evidence>
<reference evidence="5 6" key="1">
    <citation type="journal article" date="2009" name="Int. J. Syst. Evol. Microbiol.">
        <title>Paenibacillus contaminans sp. nov., isolated from a contaminated laboratory plate.</title>
        <authorList>
            <person name="Chou J.H."/>
            <person name="Lee J.H."/>
            <person name="Lin M.C."/>
            <person name="Chang P.S."/>
            <person name="Arun A.B."/>
            <person name="Young C.C."/>
            <person name="Chen W.M."/>
        </authorList>
    </citation>
    <scope>NUCLEOTIDE SEQUENCE [LARGE SCALE GENOMIC DNA]</scope>
    <source>
        <strain evidence="5 6">CKOBP-6</strain>
    </source>
</reference>
<evidence type="ECO:0000313" key="6">
    <source>
        <dbReference type="Proteomes" id="UP000250369"/>
    </source>
</evidence>
<evidence type="ECO:0000256" key="1">
    <source>
        <dbReference type="ARBA" id="ARBA00005568"/>
    </source>
</evidence>
<accession>A0A329MCP3</accession>
<feature type="domain" description="HpcH/HpaI aldolase/citrate lyase" evidence="4">
    <location>
        <begin position="29"/>
        <end position="248"/>
    </location>
</feature>
<sequence>MEKANKYLKKSVILKKLRNNQLVNCLKLNVSNQAAFEIAAMSGIDSTWVCREHTASDWEIIERQSVVAKLYDCDLIVRIEKGSYSDYIKPFELDATGIMIPHVRSGKEAEEIVRNTRFFPLGQRAWDGGNADGKYCAIGTDEYMAYSNTEKVVIVQIENPEGVAAIEEICAVDGIDIIFFGPADLSQYYGIPGQINHPKIVEARQKVAECAIRNGKFPGTVTTPDILEAVIAEGYRFLNIGADVHALRDTYAAAINRFAAISGNAASVSLASSSYVKE</sequence>
<dbReference type="Pfam" id="PF03328">
    <property type="entry name" value="HpcH_HpaI"/>
    <property type="match status" value="1"/>
</dbReference>
<dbReference type="PANTHER" id="PTHR30502">
    <property type="entry name" value="2-KETO-3-DEOXY-L-RHAMNONATE ALDOLASE"/>
    <property type="match status" value="1"/>
</dbReference>
<dbReference type="InterPro" id="IPR050251">
    <property type="entry name" value="HpcH-HpaI_aldolase"/>
</dbReference>
<comment type="caution">
    <text evidence="5">The sequence shown here is derived from an EMBL/GenBank/DDBJ whole genome shotgun (WGS) entry which is preliminary data.</text>
</comment>
<dbReference type="InterPro" id="IPR015813">
    <property type="entry name" value="Pyrv/PenolPyrv_kinase-like_dom"/>
</dbReference>
<organism evidence="5 6">
    <name type="scientific">Paenibacillus contaminans</name>
    <dbReference type="NCBI Taxonomy" id="450362"/>
    <lineage>
        <taxon>Bacteria</taxon>
        <taxon>Bacillati</taxon>
        <taxon>Bacillota</taxon>
        <taxon>Bacilli</taxon>
        <taxon>Bacillales</taxon>
        <taxon>Paenibacillaceae</taxon>
        <taxon>Paenibacillus</taxon>
    </lineage>
</organism>
<dbReference type="Gene3D" id="3.20.20.60">
    <property type="entry name" value="Phosphoenolpyruvate-binding domains"/>
    <property type="match status" value="1"/>
</dbReference>
<dbReference type="AlphaFoldDB" id="A0A329MCP3"/>
<dbReference type="RefSeq" id="WP_113034873.1">
    <property type="nucleotide sequence ID" value="NZ_QMFB01000025.1"/>
</dbReference>
<dbReference type="GO" id="GO:0005737">
    <property type="term" value="C:cytoplasm"/>
    <property type="evidence" value="ECO:0007669"/>
    <property type="project" value="TreeGrafter"/>
</dbReference>